<dbReference type="Pfam" id="PF00557">
    <property type="entry name" value="Peptidase_M24"/>
    <property type="match status" value="1"/>
</dbReference>
<sequence length="445" mass="49893">MVYTGETKHIFKGNRERLCDAYTKGGFIYHQGGESTTRYNTDVDVVFRQEAMFMYLTGVTEPDFHLVLDVAKKELTLLMPRLPAEYAVWMGHIDTPEEVRERFGADRVIYVDEEAEFLAGLTGEIHSFVEYPEVKNVVFDAALKTAIVECRVLKSEDEMILIQSACDGTSKAFRETMKMVKAGMVEYQADATLNYHAYMEGLRFHSFPAITGAGPSASTLHYTANNKVIKPGQMMLIDGGFEDKCYAADITRTFPVDGKFTERQKALYNIVLKANIECIEMIRPGLHWKDIHDHATNVIAQGLHDLGILVGDLAEAKKLYIPSIFFPHGLGHLMGLEVHDVGGFIEGVPRLTAPGEANLRLQRELTERMVVTVEPGCYFVNETINPALADPEKSKYINEKVLREYQAEVGGIRLEDDILVTNDGHYVITTVPKTVEDVEKLIGSQ</sequence>
<dbReference type="Pfam" id="PF05195">
    <property type="entry name" value="AMP_N"/>
    <property type="match status" value="1"/>
</dbReference>
<dbReference type="InterPro" id="IPR000994">
    <property type="entry name" value="Pept_M24"/>
</dbReference>
<evidence type="ECO:0000256" key="4">
    <source>
        <dbReference type="ARBA" id="ARBA00023211"/>
    </source>
</evidence>
<keyword evidence="3" id="KW-0378">Hydrolase</keyword>
<keyword evidence="7" id="KW-1185">Reference proteome</keyword>
<dbReference type="InterPro" id="IPR036005">
    <property type="entry name" value="Creatinase/aminopeptidase-like"/>
</dbReference>
<keyword evidence="6" id="KW-0645">Protease</keyword>
<dbReference type="GO" id="GO:0070006">
    <property type="term" value="F:metalloaminopeptidase activity"/>
    <property type="evidence" value="ECO:0007669"/>
    <property type="project" value="InterPro"/>
</dbReference>
<gene>
    <name evidence="6" type="ORF">J8273_4613</name>
</gene>
<protein>
    <submittedName>
        <fullName evidence="6">Xaa-Pro aminopeptidase (Icp55)</fullName>
    </submittedName>
</protein>
<comment type="caution">
    <text evidence="6">The sequence shown here is derived from an EMBL/GenBank/DDBJ whole genome shotgun (WGS) entry which is preliminary data.</text>
</comment>
<dbReference type="SMART" id="SM01011">
    <property type="entry name" value="AMP_N"/>
    <property type="match status" value="1"/>
</dbReference>
<dbReference type="PANTHER" id="PTHR43226">
    <property type="entry name" value="XAA-PRO AMINOPEPTIDASE 3"/>
    <property type="match status" value="1"/>
</dbReference>
<dbReference type="InterPro" id="IPR007865">
    <property type="entry name" value="Aminopep_P_N"/>
</dbReference>
<comment type="cofactor">
    <cofactor evidence="1">
        <name>Mn(2+)</name>
        <dbReference type="ChEBI" id="CHEBI:29035"/>
    </cofactor>
</comment>
<organism evidence="6 7">
    <name type="scientific">Carpediemonas membranifera</name>
    <dbReference type="NCBI Taxonomy" id="201153"/>
    <lineage>
        <taxon>Eukaryota</taxon>
        <taxon>Metamonada</taxon>
        <taxon>Carpediemonas-like organisms</taxon>
        <taxon>Carpediemonas</taxon>
    </lineage>
</organism>
<dbReference type="AlphaFoldDB" id="A0A8J6E1X8"/>
<evidence type="ECO:0000256" key="2">
    <source>
        <dbReference type="ARBA" id="ARBA00022723"/>
    </source>
</evidence>
<feature type="domain" description="Aminopeptidase P N-terminal" evidence="5">
    <location>
        <begin position="6"/>
        <end position="140"/>
    </location>
</feature>
<keyword evidence="2" id="KW-0479">Metal-binding</keyword>
<dbReference type="Proteomes" id="UP000717585">
    <property type="component" value="Unassembled WGS sequence"/>
</dbReference>
<dbReference type="InterPro" id="IPR029149">
    <property type="entry name" value="Creatin/AminoP/Spt16_N"/>
</dbReference>
<evidence type="ECO:0000256" key="1">
    <source>
        <dbReference type="ARBA" id="ARBA00001936"/>
    </source>
</evidence>
<evidence type="ECO:0000313" key="6">
    <source>
        <dbReference type="EMBL" id="KAG9394013.1"/>
    </source>
</evidence>
<evidence type="ECO:0000256" key="3">
    <source>
        <dbReference type="ARBA" id="ARBA00022801"/>
    </source>
</evidence>
<accession>A0A8J6E1X8</accession>
<dbReference type="Gene3D" id="3.90.230.10">
    <property type="entry name" value="Creatinase/methionine aminopeptidase superfamily"/>
    <property type="match status" value="1"/>
</dbReference>
<reference evidence="6" key="1">
    <citation type="submission" date="2021-05" db="EMBL/GenBank/DDBJ databases">
        <title>A free-living protist that lacks canonical eukaryotic 1 DNA replication and segregation systems.</title>
        <authorList>
            <person name="Salas-Leiva D.E."/>
            <person name="Tromer E.C."/>
            <person name="Curtis B.A."/>
            <person name="Jerlstrom-Hultqvist J."/>
            <person name="Kolisko M."/>
            <person name="Yi Z."/>
            <person name="Salas-Leiva J.S."/>
            <person name="Gallot-Lavallee L."/>
            <person name="Kops G.J.P.L."/>
            <person name="Archibald J.M."/>
            <person name="Simpson A.G.B."/>
            <person name="Roger A.J."/>
        </authorList>
    </citation>
    <scope>NUCLEOTIDE SEQUENCE</scope>
    <source>
        <strain evidence="6">BICM</strain>
    </source>
</reference>
<name>A0A8J6E1X8_9EUKA</name>
<evidence type="ECO:0000313" key="7">
    <source>
        <dbReference type="Proteomes" id="UP000717585"/>
    </source>
</evidence>
<dbReference type="Gene3D" id="3.40.350.10">
    <property type="entry name" value="Creatinase/prolidase N-terminal domain"/>
    <property type="match status" value="1"/>
</dbReference>
<dbReference type="OrthoDB" id="10261878at2759"/>
<dbReference type="PANTHER" id="PTHR43226:SF1">
    <property type="entry name" value="XAA-PRO DIPEPTIDASE"/>
    <property type="match status" value="1"/>
</dbReference>
<dbReference type="InterPro" id="IPR052433">
    <property type="entry name" value="X-Pro_dipept-like"/>
</dbReference>
<dbReference type="GO" id="GO:0006508">
    <property type="term" value="P:proteolysis"/>
    <property type="evidence" value="ECO:0007669"/>
    <property type="project" value="TreeGrafter"/>
</dbReference>
<evidence type="ECO:0000259" key="5">
    <source>
        <dbReference type="SMART" id="SM01011"/>
    </source>
</evidence>
<dbReference type="CDD" id="cd01087">
    <property type="entry name" value="Prolidase"/>
    <property type="match status" value="1"/>
</dbReference>
<keyword evidence="4" id="KW-0464">Manganese</keyword>
<dbReference type="EMBL" id="JAHDYR010000018">
    <property type="protein sequence ID" value="KAG9394013.1"/>
    <property type="molecule type" value="Genomic_DNA"/>
</dbReference>
<dbReference type="SUPFAM" id="SSF55920">
    <property type="entry name" value="Creatinase/aminopeptidase"/>
    <property type="match status" value="1"/>
</dbReference>
<dbReference type="GO" id="GO:0030145">
    <property type="term" value="F:manganese ion binding"/>
    <property type="evidence" value="ECO:0007669"/>
    <property type="project" value="InterPro"/>
</dbReference>
<proteinExistence type="predicted"/>
<keyword evidence="6" id="KW-0031">Aminopeptidase</keyword>
<dbReference type="SUPFAM" id="SSF53092">
    <property type="entry name" value="Creatinase/prolidase N-terminal domain"/>
    <property type="match status" value="1"/>
</dbReference>